<dbReference type="AlphaFoldDB" id="A0A6N1CA19"/>
<organism evidence="1 2">
    <name type="scientific">Pseudomonas bijieensis</name>
    <dbReference type="NCBI Taxonomy" id="2681983"/>
    <lineage>
        <taxon>Bacteria</taxon>
        <taxon>Pseudomonadati</taxon>
        <taxon>Pseudomonadota</taxon>
        <taxon>Gammaproteobacteria</taxon>
        <taxon>Pseudomonadales</taxon>
        <taxon>Pseudomonadaceae</taxon>
        <taxon>Pseudomonas</taxon>
    </lineage>
</organism>
<dbReference type="RefSeq" id="WP_176688297.1">
    <property type="nucleotide sequence ID" value="NZ_CP048810.1"/>
</dbReference>
<reference evidence="1 2" key="1">
    <citation type="submission" date="2020-02" db="EMBL/GenBank/DDBJ databases">
        <authorList>
            <person name="Liang J."/>
        </authorList>
    </citation>
    <scope>NUCLEOTIDE SEQUENCE [LARGE SCALE GENOMIC DNA]</scope>
    <source>
        <strain evidence="1 2">L22-9</strain>
    </source>
</reference>
<evidence type="ECO:0000313" key="1">
    <source>
        <dbReference type="EMBL" id="QKS81998.1"/>
    </source>
</evidence>
<dbReference type="KEGG" id="pbz:GN234_08610"/>
<dbReference type="EMBL" id="CP048810">
    <property type="protein sequence ID" value="QKS81998.1"/>
    <property type="molecule type" value="Genomic_DNA"/>
</dbReference>
<gene>
    <name evidence="1" type="ORF">GN234_08610</name>
</gene>
<sequence>MTAIQICALIGLIVSAALIYWTGYRGGLIDGRVEGIEEGTNDERAANAKTIRELEASLQFIRADHQHLAAHAKRLRESQAFGPQERQTLMQIAEKLRLASDTFRAMSSKAQAQQALDLREKALGMAALLDQVEVEDAA</sequence>
<proteinExistence type="predicted"/>
<name>A0A6N1CA19_9PSED</name>
<evidence type="ECO:0000313" key="2">
    <source>
        <dbReference type="Proteomes" id="UP000509545"/>
    </source>
</evidence>
<dbReference type="Proteomes" id="UP000509545">
    <property type="component" value="Chromosome"/>
</dbReference>
<protein>
    <submittedName>
        <fullName evidence="1">Uncharacterized protein</fullName>
    </submittedName>
</protein>
<accession>A0A6N1CA19</accession>
<keyword evidence="2" id="KW-1185">Reference proteome</keyword>